<evidence type="ECO:0000313" key="8">
    <source>
        <dbReference type="EMBL" id="EME40884.1"/>
    </source>
</evidence>
<gene>
    <name evidence="8" type="ORF">DOTSEDRAFT_27485</name>
</gene>
<keyword evidence="4" id="KW-0863">Zinc-finger</keyword>
<dbReference type="Pfam" id="PF22191">
    <property type="entry name" value="IBR_1"/>
    <property type="match status" value="1"/>
</dbReference>
<organism evidence="8 9">
    <name type="scientific">Dothistroma septosporum (strain NZE10 / CBS 128990)</name>
    <name type="common">Red band needle blight fungus</name>
    <name type="synonym">Mycosphaerella pini</name>
    <dbReference type="NCBI Taxonomy" id="675120"/>
    <lineage>
        <taxon>Eukaryota</taxon>
        <taxon>Fungi</taxon>
        <taxon>Dikarya</taxon>
        <taxon>Ascomycota</taxon>
        <taxon>Pezizomycotina</taxon>
        <taxon>Dothideomycetes</taxon>
        <taxon>Dothideomycetidae</taxon>
        <taxon>Mycosphaerellales</taxon>
        <taxon>Mycosphaerellaceae</taxon>
        <taxon>Dothistroma</taxon>
    </lineage>
</organism>
<keyword evidence="2" id="KW-0479">Metal-binding</keyword>
<dbReference type="Proteomes" id="UP000016933">
    <property type="component" value="Unassembled WGS sequence"/>
</dbReference>
<evidence type="ECO:0000259" key="7">
    <source>
        <dbReference type="PROSITE" id="PS51873"/>
    </source>
</evidence>
<feature type="domain" description="RING-type" evidence="7">
    <location>
        <begin position="20"/>
        <end position="220"/>
    </location>
</feature>
<dbReference type="GO" id="GO:0008270">
    <property type="term" value="F:zinc ion binding"/>
    <property type="evidence" value="ECO:0007669"/>
    <property type="project" value="UniProtKB-KW"/>
</dbReference>
<dbReference type="InterPro" id="IPR044066">
    <property type="entry name" value="TRIAD_supradom"/>
</dbReference>
<keyword evidence="6" id="KW-0862">Zinc</keyword>
<evidence type="ECO:0000256" key="6">
    <source>
        <dbReference type="ARBA" id="ARBA00022833"/>
    </source>
</evidence>
<dbReference type="AlphaFoldDB" id="N1PFK1"/>
<keyword evidence="9" id="KW-1185">Reference proteome</keyword>
<evidence type="ECO:0000256" key="3">
    <source>
        <dbReference type="ARBA" id="ARBA00022737"/>
    </source>
</evidence>
<evidence type="ECO:0000256" key="2">
    <source>
        <dbReference type="ARBA" id="ARBA00022723"/>
    </source>
</evidence>
<dbReference type="GO" id="GO:0016567">
    <property type="term" value="P:protein ubiquitination"/>
    <property type="evidence" value="ECO:0007669"/>
    <property type="project" value="InterPro"/>
</dbReference>
<proteinExistence type="predicted"/>
<dbReference type="OrthoDB" id="1431934at2759"/>
<dbReference type="EMBL" id="KB446543">
    <property type="protein sequence ID" value="EME40884.1"/>
    <property type="molecule type" value="Genomic_DNA"/>
</dbReference>
<keyword evidence="1" id="KW-0808">Transferase</keyword>
<evidence type="ECO:0000313" key="9">
    <source>
        <dbReference type="Proteomes" id="UP000016933"/>
    </source>
</evidence>
<dbReference type="STRING" id="675120.N1PFK1"/>
<dbReference type="Gene3D" id="1.20.120.1750">
    <property type="match status" value="1"/>
</dbReference>
<evidence type="ECO:0000256" key="4">
    <source>
        <dbReference type="ARBA" id="ARBA00022771"/>
    </source>
</evidence>
<dbReference type="HOGENOM" id="CLU_057738_3_0_1"/>
<reference evidence="8 9" key="2">
    <citation type="journal article" date="2012" name="PLoS Pathog.">
        <title>Diverse lifestyles and strategies of plant pathogenesis encoded in the genomes of eighteen Dothideomycetes fungi.</title>
        <authorList>
            <person name="Ohm R.A."/>
            <person name="Feau N."/>
            <person name="Henrissat B."/>
            <person name="Schoch C.L."/>
            <person name="Horwitz B.A."/>
            <person name="Barry K.W."/>
            <person name="Condon B.J."/>
            <person name="Copeland A.C."/>
            <person name="Dhillon B."/>
            <person name="Glaser F."/>
            <person name="Hesse C.N."/>
            <person name="Kosti I."/>
            <person name="LaButti K."/>
            <person name="Lindquist E.A."/>
            <person name="Lucas S."/>
            <person name="Salamov A.A."/>
            <person name="Bradshaw R.E."/>
            <person name="Ciuffetti L."/>
            <person name="Hamelin R.C."/>
            <person name="Kema G.H.J."/>
            <person name="Lawrence C."/>
            <person name="Scott J.A."/>
            <person name="Spatafora J.W."/>
            <person name="Turgeon B.G."/>
            <person name="de Wit P.J.G.M."/>
            <person name="Zhong S."/>
            <person name="Goodwin S.B."/>
            <person name="Grigoriev I.V."/>
        </authorList>
    </citation>
    <scope>NUCLEOTIDE SEQUENCE [LARGE SCALE GENOMIC DNA]</scope>
    <source>
        <strain evidence="9">NZE10 / CBS 128990</strain>
    </source>
</reference>
<dbReference type="GO" id="GO:0004842">
    <property type="term" value="F:ubiquitin-protein transferase activity"/>
    <property type="evidence" value="ECO:0007669"/>
    <property type="project" value="InterPro"/>
</dbReference>
<protein>
    <recommendedName>
        <fullName evidence="7">RING-type domain-containing protein</fullName>
    </recommendedName>
</protein>
<accession>N1PFK1</accession>
<reference evidence="9" key="1">
    <citation type="journal article" date="2012" name="PLoS Genet.">
        <title>The genomes of the fungal plant pathogens Cladosporium fulvum and Dothistroma septosporum reveal adaptation to different hosts and lifestyles but also signatures of common ancestry.</title>
        <authorList>
            <person name="de Wit P.J.G.M."/>
            <person name="van der Burgt A."/>
            <person name="Oekmen B."/>
            <person name="Stergiopoulos I."/>
            <person name="Abd-Elsalam K.A."/>
            <person name="Aerts A.L."/>
            <person name="Bahkali A.H."/>
            <person name="Beenen H.G."/>
            <person name="Chettri P."/>
            <person name="Cox M.P."/>
            <person name="Datema E."/>
            <person name="de Vries R.P."/>
            <person name="Dhillon B."/>
            <person name="Ganley A.R."/>
            <person name="Griffiths S.A."/>
            <person name="Guo Y."/>
            <person name="Hamelin R.C."/>
            <person name="Henrissat B."/>
            <person name="Kabir M.S."/>
            <person name="Jashni M.K."/>
            <person name="Kema G."/>
            <person name="Klaubauf S."/>
            <person name="Lapidus A."/>
            <person name="Levasseur A."/>
            <person name="Lindquist E."/>
            <person name="Mehrabi R."/>
            <person name="Ohm R.A."/>
            <person name="Owen T.J."/>
            <person name="Salamov A."/>
            <person name="Schwelm A."/>
            <person name="Schijlen E."/>
            <person name="Sun H."/>
            <person name="van den Burg H.A."/>
            <person name="van Ham R.C.H.J."/>
            <person name="Zhang S."/>
            <person name="Goodwin S.B."/>
            <person name="Grigoriev I.V."/>
            <person name="Collemare J."/>
            <person name="Bradshaw R.E."/>
        </authorList>
    </citation>
    <scope>NUCLEOTIDE SEQUENCE [LARGE SCALE GENOMIC DNA]</scope>
    <source>
        <strain evidence="9">NZE10 / CBS 128990</strain>
    </source>
</reference>
<dbReference type="PROSITE" id="PS51873">
    <property type="entry name" value="TRIAD"/>
    <property type="match status" value="1"/>
</dbReference>
<dbReference type="PANTHER" id="PTHR11685">
    <property type="entry name" value="RBR FAMILY RING FINGER AND IBR DOMAIN-CONTAINING"/>
    <property type="match status" value="1"/>
</dbReference>
<dbReference type="CDD" id="cd20335">
    <property type="entry name" value="BRcat_RBR"/>
    <property type="match status" value="1"/>
</dbReference>
<keyword evidence="3" id="KW-0677">Repeat</keyword>
<keyword evidence="5" id="KW-0833">Ubl conjugation pathway</keyword>
<sequence>MLAQDSADEAPKKKQKKKLRRRGCIICCNDVATNRFPRTPHRGAREHGRDVGFKCQEQHLHSQIEGTDWDKISCAQWLDKAAKSCRESDEKFRECSKADYSWGCFMTTKTDGNIFRCQLCEYCYCVVCEAPMHENQTCEVYQAQKAEREQEIQEQEHLSMEQVKNISKPCPKCKSAIMKDGGYDQMTCKRCKHEFCWLCFAGYNGPEGIRYRGDSCHDKSCTYHSDNLPAAQANTIFPTVNRAPPI</sequence>
<evidence type="ECO:0000256" key="1">
    <source>
        <dbReference type="ARBA" id="ARBA00022679"/>
    </source>
</evidence>
<dbReference type="SUPFAM" id="SSF57850">
    <property type="entry name" value="RING/U-box"/>
    <property type="match status" value="1"/>
</dbReference>
<dbReference type="InterPro" id="IPR031127">
    <property type="entry name" value="E3_UB_ligase_RBR"/>
</dbReference>
<name>N1PFK1_DOTSN</name>
<evidence type="ECO:0000256" key="5">
    <source>
        <dbReference type="ARBA" id="ARBA00022786"/>
    </source>
</evidence>